<feature type="compositionally biased region" description="Low complexity" evidence="1">
    <location>
        <begin position="177"/>
        <end position="190"/>
    </location>
</feature>
<protein>
    <recommendedName>
        <fullName evidence="6">Mid2 domain-containing protein</fullName>
    </recommendedName>
</protein>
<feature type="compositionally biased region" description="Basic and acidic residues" evidence="1">
    <location>
        <begin position="288"/>
        <end position="297"/>
    </location>
</feature>
<keyword evidence="3" id="KW-0732">Signal</keyword>
<dbReference type="AlphaFoldDB" id="A0A9P6QH94"/>
<dbReference type="Proteomes" id="UP000807716">
    <property type="component" value="Unassembled WGS sequence"/>
</dbReference>
<keyword evidence="2" id="KW-1133">Transmembrane helix</keyword>
<dbReference type="EMBL" id="JAAAJB010000115">
    <property type="protein sequence ID" value="KAG0265505.1"/>
    <property type="molecule type" value="Genomic_DNA"/>
</dbReference>
<evidence type="ECO:0000256" key="1">
    <source>
        <dbReference type="SAM" id="MobiDB-lite"/>
    </source>
</evidence>
<accession>A0A9P6QH94</accession>
<dbReference type="OrthoDB" id="2416293at2759"/>
<feature type="compositionally biased region" description="Acidic residues" evidence="1">
    <location>
        <begin position="348"/>
        <end position="358"/>
    </location>
</feature>
<organism evidence="4 5">
    <name type="scientific">Actinomortierella ambigua</name>
    <dbReference type="NCBI Taxonomy" id="1343610"/>
    <lineage>
        <taxon>Eukaryota</taxon>
        <taxon>Fungi</taxon>
        <taxon>Fungi incertae sedis</taxon>
        <taxon>Mucoromycota</taxon>
        <taxon>Mortierellomycotina</taxon>
        <taxon>Mortierellomycetes</taxon>
        <taxon>Mortierellales</taxon>
        <taxon>Mortierellaceae</taxon>
        <taxon>Actinomortierella</taxon>
    </lineage>
</organism>
<evidence type="ECO:0000313" key="4">
    <source>
        <dbReference type="EMBL" id="KAG0265505.1"/>
    </source>
</evidence>
<evidence type="ECO:0000256" key="3">
    <source>
        <dbReference type="SAM" id="SignalP"/>
    </source>
</evidence>
<feature type="signal peptide" evidence="3">
    <location>
        <begin position="1"/>
        <end position="35"/>
    </location>
</feature>
<evidence type="ECO:0000256" key="2">
    <source>
        <dbReference type="SAM" id="Phobius"/>
    </source>
</evidence>
<comment type="caution">
    <text evidence="4">The sequence shown here is derived from an EMBL/GenBank/DDBJ whole genome shotgun (WGS) entry which is preliminary data.</text>
</comment>
<feature type="region of interest" description="Disordered" evidence="1">
    <location>
        <begin position="147"/>
        <end position="212"/>
    </location>
</feature>
<name>A0A9P6QH94_9FUNG</name>
<keyword evidence="2" id="KW-0472">Membrane</keyword>
<evidence type="ECO:0000313" key="5">
    <source>
        <dbReference type="Proteomes" id="UP000807716"/>
    </source>
</evidence>
<feature type="compositionally biased region" description="Acidic residues" evidence="1">
    <location>
        <begin position="298"/>
        <end position="318"/>
    </location>
</feature>
<gene>
    <name evidence="4" type="ORF">DFQ27_000584</name>
</gene>
<keyword evidence="2" id="KW-0812">Transmembrane</keyword>
<reference evidence="4" key="1">
    <citation type="journal article" date="2020" name="Fungal Divers.">
        <title>Resolving the Mortierellaceae phylogeny through synthesis of multi-gene phylogenetics and phylogenomics.</title>
        <authorList>
            <person name="Vandepol N."/>
            <person name="Liber J."/>
            <person name="Desiro A."/>
            <person name="Na H."/>
            <person name="Kennedy M."/>
            <person name="Barry K."/>
            <person name="Grigoriev I.V."/>
            <person name="Miller A.N."/>
            <person name="O'Donnell K."/>
            <person name="Stajich J.E."/>
            <person name="Bonito G."/>
        </authorList>
    </citation>
    <scope>NUCLEOTIDE SEQUENCE</scope>
    <source>
        <strain evidence="4">BC1065</strain>
    </source>
</reference>
<sequence>MAMKHLRPIKRRSNTAAACLLGFLALTLSAVVVKAQQQGVPPLDEQLNILYSDSGSVEVANEYLVYNTCHVSKTAQGGVGAVYDNLAFVPIDATVNFYKDDNCQDFAFGLVGHYQPFPGPARSIKWVGRDRDNVGVYFNTPLPLTSKEGFGDGDGDAGTGDLPPDSKDPTQVTDPKQQPSQQVPSTVVTPPTGPPQTPSGGDNSDDADQSSESSFLSFVGSVVGSAIVLSIGGTIVWMTVGRKIVKSKAGGRPDKGKGVLPSYARARGHRLSDDDDYDAAQGDEHIRLTASRIRENDEAFEIGDGDDIESNDGFDDNGNESFLQHRRSSPHSEGGASTSSYHDPTLSGDEDVADDDSNDTQPLN</sequence>
<feature type="transmembrane region" description="Helical" evidence="2">
    <location>
        <begin position="215"/>
        <end position="238"/>
    </location>
</feature>
<evidence type="ECO:0008006" key="6">
    <source>
        <dbReference type="Google" id="ProtNLM"/>
    </source>
</evidence>
<proteinExistence type="predicted"/>
<feature type="chain" id="PRO_5040475585" description="Mid2 domain-containing protein" evidence="3">
    <location>
        <begin position="36"/>
        <end position="364"/>
    </location>
</feature>
<feature type="region of interest" description="Disordered" evidence="1">
    <location>
        <begin position="288"/>
        <end position="364"/>
    </location>
</feature>
<keyword evidence="5" id="KW-1185">Reference proteome</keyword>